<dbReference type="RefSeq" id="WP_147481760.1">
    <property type="nucleotide sequence ID" value="NZ_JBHSKC010000007.1"/>
</dbReference>
<feature type="compositionally biased region" description="Low complexity" evidence="1">
    <location>
        <begin position="205"/>
        <end position="214"/>
    </location>
</feature>
<comment type="caution">
    <text evidence="2">The sequence shown here is derived from an EMBL/GenBank/DDBJ whole genome shotgun (WGS) entry which is preliminary data.</text>
</comment>
<reference evidence="2 3" key="1">
    <citation type="submission" date="2018-10" db="EMBL/GenBank/DDBJ databases">
        <title>Isolation from soil.</title>
        <authorList>
            <person name="Hu J."/>
        </authorList>
    </citation>
    <scope>NUCLEOTIDE SEQUENCE [LARGE SCALE GENOMIC DNA]</scope>
    <source>
        <strain evidence="2 3">NEAU-Ht49</strain>
    </source>
</reference>
<dbReference type="Proteomes" id="UP000282674">
    <property type="component" value="Unassembled WGS sequence"/>
</dbReference>
<organism evidence="2 3">
    <name type="scientific">Actinomadura harenae</name>
    <dbReference type="NCBI Taxonomy" id="2483351"/>
    <lineage>
        <taxon>Bacteria</taxon>
        <taxon>Bacillati</taxon>
        <taxon>Actinomycetota</taxon>
        <taxon>Actinomycetes</taxon>
        <taxon>Streptosporangiales</taxon>
        <taxon>Thermomonosporaceae</taxon>
        <taxon>Actinomadura</taxon>
    </lineage>
</organism>
<evidence type="ECO:0000256" key="1">
    <source>
        <dbReference type="SAM" id="MobiDB-lite"/>
    </source>
</evidence>
<dbReference type="AlphaFoldDB" id="A0A3M2LP58"/>
<name>A0A3M2LP58_9ACTN</name>
<accession>A0A3M2LP58</accession>
<evidence type="ECO:0000313" key="2">
    <source>
        <dbReference type="EMBL" id="RMI38670.1"/>
    </source>
</evidence>
<protein>
    <submittedName>
        <fullName evidence="2">Uncharacterized protein</fullName>
    </submittedName>
</protein>
<evidence type="ECO:0000313" key="3">
    <source>
        <dbReference type="Proteomes" id="UP000282674"/>
    </source>
</evidence>
<proteinExistence type="predicted"/>
<gene>
    <name evidence="2" type="ORF">EBO15_32095</name>
</gene>
<dbReference type="OrthoDB" id="3848264at2"/>
<sequence>MNDETWVRDVTDRLATWADGPGGADRDVDVDGAELLLDLAREELGLTGPDGLTPETLRALLLEVFPETVVAEAGEVPSILAALRALVAFLDGTGALPGGRAAALVAELEAVTPAFTRVVEDADTDERRAAAEVIAGMMAEDGVDTGDVAAVERWVAAFEALPESERFTRTEDYLRRAEELVVPPVRLASVDELARAARASGLLPSADSADSGDSGDSGGGDDDAAVLEAWLTRFDEVAVAEPSGDEEVEVAELVRGELTGVLIQLYEQREPSAPDDLTRVLLDHVEAVYEVGDPRLLARAVAEALREQLGEFAAWGVVAEAGGGLELTPLGVWGVRELLLADGYLAPVVGALAAASAAELVAGLVLHRPDTLDDEITAWLDGRDRPGAARDLIAIMRDGRPGERVLAAAVLDRLGAEAEPQVRDAVDDPTVRPYAARWLTGHGLPAPEPDPDWLFVDGVAGRLETAAPVEAVTALPVPDDVAALWRCHHPATAEVLGALGDHHPDRGTAKSARTAAFKARSAAGGS</sequence>
<dbReference type="EMBL" id="RFFG01000081">
    <property type="protein sequence ID" value="RMI38670.1"/>
    <property type="molecule type" value="Genomic_DNA"/>
</dbReference>
<feature type="region of interest" description="Disordered" evidence="1">
    <location>
        <begin position="203"/>
        <end position="222"/>
    </location>
</feature>
<keyword evidence="3" id="KW-1185">Reference proteome</keyword>